<dbReference type="PROSITE" id="PS51257">
    <property type="entry name" value="PROKAR_LIPOPROTEIN"/>
    <property type="match status" value="1"/>
</dbReference>
<organism evidence="1">
    <name type="scientific">freshwater metagenome</name>
    <dbReference type="NCBI Taxonomy" id="449393"/>
    <lineage>
        <taxon>unclassified sequences</taxon>
        <taxon>metagenomes</taxon>
        <taxon>ecological metagenomes</taxon>
    </lineage>
</organism>
<protein>
    <submittedName>
        <fullName evidence="1">Unannotated protein</fullName>
    </submittedName>
</protein>
<dbReference type="InterPro" id="IPR006059">
    <property type="entry name" value="SBP"/>
</dbReference>
<gene>
    <name evidence="1" type="ORF">UFOPK1412_00938</name>
</gene>
<dbReference type="SUPFAM" id="SSF53850">
    <property type="entry name" value="Periplasmic binding protein-like II"/>
    <property type="match status" value="1"/>
</dbReference>
<dbReference type="Pfam" id="PF01547">
    <property type="entry name" value="SBP_bac_1"/>
    <property type="match status" value="1"/>
</dbReference>
<dbReference type="AlphaFoldDB" id="A0A6J6C3Y7"/>
<name>A0A6J6C3Y7_9ZZZZ</name>
<dbReference type="EMBL" id="CAEZSI010000145">
    <property type="protein sequence ID" value="CAB4546071.1"/>
    <property type="molecule type" value="Genomic_DNA"/>
</dbReference>
<dbReference type="InterPro" id="IPR050490">
    <property type="entry name" value="Bact_solute-bd_prot1"/>
</dbReference>
<reference evidence="1" key="1">
    <citation type="submission" date="2020-05" db="EMBL/GenBank/DDBJ databases">
        <authorList>
            <person name="Chiriac C."/>
            <person name="Salcher M."/>
            <person name="Ghai R."/>
            <person name="Kavagutti S V."/>
        </authorList>
    </citation>
    <scope>NUCLEOTIDE SEQUENCE</scope>
</reference>
<accession>A0A6J6C3Y7</accession>
<proteinExistence type="predicted"/>
<evidence type="ECO:0000313" key="1">
    <source>
        <dbReference type="EMBL" id="CAB4546071.1"/>
    </source>
</evidence>
<sequence>MFARKKQIAVLAVALLGLAIITGCSKGDSADKVLRIATPSLGDKELPVWEAAKASYEAAHEGWTVEFIQQDDDLYSTVGLPTLLNGKNSPDAYFEWAGARLDQRVAEGYAADISGDMESSGLKDLFNEGAFAGYDSGGALSMIPRTRDVTNVLWYNVDMFTKYGVTAPKTWDELNAACAKFKAAKINCFVQGNKDLWTVGNWGGHILSRVAGEALYAEILQKSKPMNSPEFVKGLTVLADLAKNGYVNESVNSIADNEAASLFFQGKAAMHPIGSWLIGTQQAEAPNFKMDFINLPAISGGAGDQNSIMAVYTGYAVNAKSSKKAEVMEFFKELYNAENAQKIADSGTVLLLKSLASGTLDPLTAKINALLDGATVVVAPPDTGFALPVADALNAAQAEAIGGKSSPQAALDAAQEKVAALK</sequence>
<dbReference type="Gene3D" id="3.40.190.10">
    <property type="entry name" value="Periplasmic binding protein-like II"/>
    <property type="match status" value="2"/>
</dbReference>
<dbReference type="PANTHER" id="PTHR43649">
    <property type="entry name" value="ARABINOSE-BINDING PROTEIN-RELATED"/>
    <property type="match status" value="1"/>
</dbReference>